<dbReference type="Proteomes" id="UP000051574">
    <property type="component" value="Unassembled WGS sequence"/>
</dbReference>
<proteinExistence type="predicted"/>
<dbReference type="AlphaFoldDB" id="A0A0T6B5X0"/>
<dbReference type="OrthoDB" id="272072at2759"/>
<sequence length="194" mass="23016">VMEFLRDFDRCNEQIIRREDFKRGLSVCKFELTDNEMETLMEVFASPMRRECVDYKRFSEVVEESFTQSCLERAPLIVPLQHIPTKDCERNFLNFDERLTLSVAMQKLSKKPDLQMNLMSLFQDFDRTNCGTISQDLFLKALSVRGMHNLISRNEFDMICKCFSYERGLRDEVDYRAFIKALDILHATDKYNPF</sequence>
<gene>
    <name evidence="2" type="ORF">AMK59_4099</name>
</gene>
<protein>
    <recommendedName>
        <fullName evidence="1">EF-hand domain-containing protein</fullName>
    </recommendedName>
</protein>
<dbReference type="PROSITE" id="PS50222">
    <property type="entry name" value="EF_HAND_2"/>
    <property type="match status" value="1"/>
</dbReference>
<dbReference type="SUPFAM" id="SSF47473">
    <property type="entry name" value="EF-hand"/>
    <property type="match status" value="1"/>
</dbReference>
<dbReference type="Gene3D" id="1.10.238.10">
    <property type="entry name" value="EF-hand"/>
    <property type="match status" value="1"/>
</dbReference>
<dbReference type="InterPro" id="IPR052603">
    <property type="entry name" value="EFCB6"/>
</dbReference>
<dbReference type="InterPro" id="IPR011992">
    <property type="entry name" value="EF-hand-dom_pair"/>
</dbReference>
<dbReference type="InterPro" id="IPR002048">
    <property type="entry name" value="EF_hand_dom"/>
</dbReference>
<keyword evidence="3" id="KW-1185">Reference proteome</keyword>
<evidence type="ECO:0000313" key="3">
    <source>
        <dbReference type="Proteomes" id="UP000051574"/>
    </source>
</evidence>
<dbReference type="PANTHER" id="PTHR20875">
    <property type="entry name" value="EF-HAND CALCIUM-BINDING DOMAIN-CONTAINING PROTEIN 6-RELATED"/>
    <property type="match status" value="1"/>
</dbReference>
<evidence type="ECO:0000313" key="2">
    <source>
        <dbReference type="EMBL" id="KRT82724.1"/>
    </source>
</evidence>
<accession>A0A0T6B5X0</accession>
<feature type="domain" description="EF-hand" evidence="1">
    <location>
        <begin position="113"/>
        <end position="148"/>
    </location>
</feature>
<organism evidence="2 3">
    <name type="scientific">Oryctes borbonicus</name>
    <dbReference type="NCBI Taxonomy" id="1629725"/>
    <lineage>
        <taxon>Eukaryota</taxon>
        <taxon>Metazoa</taxon>
        <taxon>Ecdysozoa</taxon>
        <taxon>Arthropoda</taxon>
        <taxon>Hexapoda</taxon>
        <taxon>Insecta</taxon>
        <taxon>Pterygota</taxon>
        <taxon>Neoptera</taxon>
        <taxon>Endopterygota</taxon>
        <taxon>Coleoptera</taxon>
        <taxon>Polyphaga</taxon>
        <taxon>Scarabaeiformia</taxon>
        <taxon>Scarabaeidae</taxon>
        <taxon>Dynastinae</taxon>
        <taxon>Oryctes</taxon>
    </lineage>
</organism>
<feature type="non-terminal residue" evidence="2">
    <location>
        <position position="1"/>
    </location>
</feature>
<dbReference type="EMBL" id="LJIG01009616">
    <property type="protein sequence ID" value="KRT82724.1"/>
    <property type="molecule type" value="Genomic_DNA"/>
</dbReference>
<dbReference type="GO" id="GO:0005509">
    <property type="term" value="F:calcium ion binding"/>
    <property type="evidence" value="ECO:0007669"/>
    <property type="project" value="InterPro"/>
</dbReference>
<comment type="caution">
    <text evidence="2">The sequence shown here is derived from an EMBL/GenBank/DDBJ whole genome shotgun (WGS) entry which is preliminary data.</text>
</comment>
<reference evidence="2 3" key="1">
    <citation type="submission" date="2015-09" db="EMBL/GenBank/DDBJ databases">
        <title>Draft genome of the scarab beetle Oryctes borbonicus.</title>
        <authorList>
            <person name="Meyer J.M."/>
            <person name="Markov G.V."/>
            <person name="Baskaran P."/>
            <person name="Herrmann M."/>
            <person name="Sommer R.J."/>
            <person name="Roedelsperger C."/>
        </authorList>
    </citation>
    <scope>NUCLEOTIDE SEQUENCE [LARGE SCALE GENOMIC DNA]</scope>
    <source>
        <strain evidence="2">OB123</strain>
        <tissue evidence="2">Whole animal</tissue>
    </source>
</reference>
<name>A0A0T6B5X0_9SCAR</name>
<dbReference type="PANTHER" id="PTHR20875:SF0">
    <property type="entry name" value="GH12158P"/>
    <property type="match status" value="1"/>
</dbReference>
<evidence type="ECO:0000259" key="1">
    <source>
        <dbReference type="PROSITE" id="PS50222"/>
    </source>
</evidence>